<reference evidence="2 3" key="1">
    <citation type="submission" date="2021-05" db="EMBL/GenBank/DDBJ databases">
        <title>Comparative genomic studies on the polysaccharide-degrading batcterial strains of the Flammeovirga genus.</title>
        <authorList>
            <person name="Zewei F."/>
            <person name="Zheng Z."/>
            <person name="Yu L."/>
            <person name="Ruyue G."/>
            <person name="Yanhong M."/>
            <person name="Yuanyuan C."/>
            <person name="Jingyan G."/>
            <person name="Wenjun H."/>
        </authorList>
    </citation>
    <scope>NUCLEOTIDE SEQUENCE [LARGE SCALE GENOMIC DNA]</scope>
    <source>
        <strain evidence="2 3">YS10</strain>
    </source>
</reference>
<comment type="similarity">
    <text evidence="1">Belongs to the short-chain dehydrogenases/reductases (SDR) family.</text>
</comment>
<dbReference type="InterPro" id="IPR002347">
    <property type="entry name" value="SDR_fam"/>
</dbReference>
<evidence type="ECO:0000256" key="1">
    <source>
        <dbReference type="RuleBase" id="RU000363"/>
    </source>
</evidence>
<proteinExistence type="inferred from homology"/>
<dbReference type="PROSITE" id="PS00061">
    <property type="entry name" value="ADH_SHORT"/>
    <property type="match status" value="1"/>
</dbReference>
<dbReference type="EMBL" id="CP076129">
    <property type="protein sequence ID" value="QWG09616.1"/>
    <property type="molecule type" value="Genomic_DNA"/>
</dbReference>
<gene>
    <name evidence="2" type="ORF">KM029_23720</name>
</gene>
<dbReference type="InterPro" id="IPR036291">
    <property type="entry name" value="NAD(P)-bd_dom_sf"/>
</dbReference>
<protein>
    <submittedName>
        <fullName evidence="2">SDR family NAD(P)-dependent oxidoreductase</fullName>
    </submittedName>
</protein>
<evidence type="ECO:0000313" key="2">
    <source>
        <dbReference type="EMBL" id="QWG09616.1"/>
    </source>
</evidence>
<name>A0ABX8H153_9BACT</name>
<dbReference type="InterPro" id="IPR020904">
    <property type="entry name" value="Sc_DH/Rdtase_CS"/>
</dbReference>
<dbReference type="SUPFAM" id="SSF51735">
    <property type="entry name" value="NAD(P)-binding Rossmann-fold domains"/>
    <property type="match status" value="1"/>
</dbReference>
<dbReference type="PRINTS" id="PR00080">
    <property type="entry name" value="SDRFAMILY"/>
</dbReference>
<sequence length="265" mass="29314">MKYYNNKTVFITGGTSGIGLEMGKQLANFGANVVVFGRKNLETSVKVIEQNKMSNKVYSHFLDTTDIESIKSAFHFAEKVVGTPDIVIHSAGIGKCLPFLETSQSDFEKIINSNVFGSRNVADVAFNYLKKSKGQLLFIASLAGLISNYGYSAYCSSKFATVGFASVLRSEWKPYQIRISVACPPEIDTPLVEAERLESPKVAKVLKQFAGNLKLTSACSYLLKELSKNKFMIIPGFKAKFVALTQRILPSINFFISDLIIKKMK</sequence>
<evidence type="ECO:0000313" key="3">
    <source>
        <dbReference type="Proteomes" id="UP000682802"/>
    </source>
</evidence>
<keyword evidence="3" id="KW-1185">Reference proteome</keyword>
<dbReference type="RefSeq" id="WP_144076287.1">
    <property type="nucleotide sequence ID" value="NZ_CP076129.1"/>
</dbReference>
<dbReference type="PANTHER" id="PTHR43550">
    <property type="entry name" value="3-KETODIHYDROSPHINGOSINE REDUCTASE"/>
    <property type="match status" value="1"/>
</dbReference>
<dbReference type="Proteomes" id="UP000682802">
    <property type="component" value="Chromosome 2"/>
</dbReference>
<dbReference type="Gene3D" id="3.40.50.720">
    <property type="entry name" value="NAD(P)-binding Rossmann-like Domain"/>
    <property type="match status" value="1"/>
</dbReference>
<dbReference type="PANTHER" id="PTHR43550:SF3">
    <property type="entry name" value="3-KETODIHYDROSPHINGOSINE REDUCTASE"/>
    <property type="match status" value="1"/>
</dbReference>
<organism evidence="2 3">
    <name type="scientific">Flammeovirga kamogawensis</name>
    <dbReference type="NCBI Taxonomy" id="373891"/>
    <lineage>
        <taxon>Bacteria</taxon>
        <taxon>Pseudomonadati</taxon>
        <taxon>Bacteroidota</taxon>
        <taxon>Cytophagia</taxon>
        <taxon>Cytophagales</taxon>
        <taxon>Flammeovirgaceae</taxon>
        <taxon>Flammeovirga</taxon>
    </lineage>
</organism>
<accession>A0ABX8H153</accession>
<dbReference type="Pfam" id="PF00106">
    <property type="entry name" value="adh_short"/>
    <property type="match status" value="1"/>
</dbReference>
<dbReference type="PRINTS" id="PR00081">
    <property type="entry name" value="GDHRDH"/>
</dbReference>